<dbReference type="SUPFAM" id="SSF48452">
    <property type="entry name" value="TPR-like"/>
    <property type="match status" value="1"/>
</dbReference>
<evidence type="ECO:0000256" key="3">
    <source>
        <dbReference type="ARBA" id="ARBA00022737"/>
    </source>
</evidence>
<dbReference type="AlphaFoldDB" id="A0A7V8FMA1"/>
<evidence type="ECO:0000313" key="5">
    <source>
        <dbReference type="EMBL" id="KAF1019983.1"/>
    </source>
</evidence>
<dbReference type="Proteomes" id="UP000461670">
    <property type="component" value="Unassembled WGS sequence"/>
</dbReference>
<proteinExistence type="inferred from homology"/>
<evidence type="ECO:0000256" key="2">
    <source>
        <dbReference type="ARBA" id="ARBA00019992"/>
    </source>
</evidence>
<comment type="similarity">
    <text evidence="1">Belongs to the TTC38 family.</text>
</comment>
<dbReference type="CDD" id="cd05804">
    <property type="entry name" value="StaR_like"/>
    <property type="match status" value="1"/>
</dbReference>
<protein>
    <recommendedName>
        <fullName evidence="2">Tetratricopeptide repeat protein 38</fullName>
    </recommendedName>
</protein>
<dbReference type="PANTHER" id="PTHR16263">
    <property type="entry name" value="TETRATRICOPEPTIDE REPEAT PROTEIN 38"/>
    <property type="match status" value="1"/>
</dbReference>
<evidence type="ECO:0000313" key="6">
    <source>
        <dbReference type="Proteomes" id="UP000461670"/>
    </source>
</evidence>
<reference evidence="6" key="1">
    <citation type="journal article" date="2020" name="MBio">
        <title>Horizontal gene transfer to a defensive symbiont with a reduced genome amongst a multipartite beetle microbiome.</title>
        <authorList>
            <person name="Waterworth S.C."/>
            <person name="Florez L.V."/>
            <person name="Rees E.R."/>
            <person name="Hertweck C."/>
            <person name="Kaltenpoth M."/>
            <person name="Kwan J.C."/>
        </authorList>
    </citation>
    <scope>NUCLEOTIDE SEQUENCE [LARGE SCALE GENOMIC DNA]</scope>
</reference>
<dbReference type="PANTHER" id="PTHR16263:SF4">
    <property type="entry name" value="TETRATRICOPEPTIDE REPEAT PROTEIN 38"/>
    <property type="match status" value="1"/>
</dbReference>
<dbReference type="EMBL" id="WNDQ01000043">
    <property type="protein sequence ID" value="KAF1019983.1"/>
    <property type="molecule type" value="Genomic_DNA"/>
</dbReference>
<keyword evidence="4" id="KW-0802">TPR repeat</keyword>
<accession>A0A7V8FMA1</accession>
<organism evidence="5 6">
    <name type="scientific">Paracidovorax wautersii</name>
    <dbReference type="NCBI Taxonomy" id="1177982"/>
    <lineage>
        <taxon>Bacteria</taxon>
        <taxon>Pseudomonadati</taxon>
        <taxon>Pseudomonadota</taxon>
        <taxon>Betaproteobacteria</taxon>
        <taxon>Burkholderiales</taxon>
        <taxon>Comamonadaceae</taxon>
        <taxon>Paracidovorax</taxon>
    </lineage>
</organism>
<dbReference type="Gene3D" id="1.25.40.10">
    <property type="entry name" value="Tetratricopeptide repeat domain"/>
    <property type="match status" value="1"/>
</dbReference>
<name>A0A7V8FMA1_9BURK</name>
<evidence type="ECO:0000256" key="4">
    <source>
        <dbReference type="ARBA" id="ARBA00022803"/>
    </source>
</evidence>
<comment type="caution">
    <text evidence="5">The sequence shown here is derived from an EMBL/GenBank/DDBJ whole genome shotgun (WGS) entry which is preliminary data.</text>
</comment>
<sequence>MTVPHQDPLGNALQLEQHASGGAVDDFVAGFIGCDLRVLGILQAQHDASALVQAYLAMFQLFAESPAGAVNAQPYLTRAQAAHDGANPRTQLFVQAVSAWARGDLAGAVGLHERIAQAFPRDLVSLKLGQYHAFNLGDGPAMLRLARPGLQAAADVPQFHGMAAFAYEQCHLLDAAEHHARTAIALHRAEPWAHHALAHVLLTRGQLQSGTAFLEEMSESWQGLNSFMRTHNWWHLALFYIELDRLDEALALYDREVWGVDKRYTQDQVNAVSLLARLELAGLDVGERWQDVADHLEARTADQTLPFLDMQYLYGLARAQRPSAYALLQAVEARASASEARRDQAVWRDIALPACRGLLAHAQGHWNEAVVHLGLALPRLQEIGGSHAQRELFEQIHRDALQRSGHLAAVQNLLQPHLNSQPESRRLRRQARRLYASLGLPDTLAGSDGGAD</sequence>
<gene>
    <name evidence="5" type="ORF">GAK30_02778</name>
</gene>
<evidence type="ECO:0000256" key="1">
    <source>
        <dbReference type="ARBA" id="ARBA00005857"/>
    </source>
</evidence>
<keyword evidence="3" id="KW-0677">Repeat</keyword>
<dbReference type="InterPro" id="IPR033891">
    <property type="entry name" value="TTC38"/>
</dbReference>
<dbReference type="InterPro" id="IPR011990">
    <property type="entry name" value="TPR-like_helical_dom_sf"/>
</dbReference>